<evidence type="ECO:0000313" key="4">
    <source>
        <dbReference type="EMBL" id="CAL1132115.1"/>
    </source>
</evidence>
<dbReference type="InterPro" id="IPR013762">
    <property type="entry name" value="Integrase-like_cat_sf"/>
</dbReference>
<feature type="compositionally biased region" description="Basic and acidic residues" evidence="1">
    <location>
        <begin position="1446"/>
        <end position="1470"/>
    </location>
</feature>
<dbReference type="PROSITE" id="PS50008">
    <property type="entry name" value="PIPLC_Y_DOMAIN"/>
    <property type="match status" value="1"/>
</dbReference>
<dbReference type="InterPro" id="IPR052055">
    <property type="entry name" value="Hepadnavirus_pol/RT"/>
</dbReference>
<dbReference type="InterPro" id="IPR043502">
    <property type="entry name" value="DNA/RNA_pol_sf"/>
</dbReference>
<sequence>MASLLASPAELATLNSLADVVTFAAVDADLWALFAKHLGNPPSVRILAMVPASVLQKTILGLRIPSGAAPADGSPPPTRDPNVTETIQMALAWRVARQAVGLEDLDPMLPGAESSSAVRAAVGASPPVSGMPLAAPALAAQNQPSPKKVKLSNVLDQTDDTEVATKTRAEMGIYYENHREITGADPLPEVEPTDLQVAAMEDKVVVRDESPYADFSILTPFGRRIQRAMKTKSYSFQLDGTWKAADIPGPPHFQAWQACFRVYRAVLFMLRYNATAAPAGGAPVSATRGMVTRRPLVVQPHSLERYFEAFKELCQEFPECWHLLMPAEDRMRAERFEHIRRNLQRAHNEGKVPLDVDFNPATPWDGVFQAAALDHQYWDSNVRRPAVAFLARMGSQVQPTLEPVSEGAKASLANVEAALGATAPLGPTRARAVLYLGERSYPGRLLGALCGKPSAPMSDLFGVGVERGLEGSSVRRFKFLELFAGQAGFSGAVELAGGELVEVMNHQDSWTTSWDILVDEDFERARAWVREADHTHLAPPCKSFTKARRSDKFGATKVVRSQAQPEGWGDPLTVEGNKIVERTAVLLDEAQAARNTASLENPEDSFIWEQPTLERHMKRMRKVGLDQCPYGAETKKPTGILTDAVWMTDVCARCVEARPHEHMPGGLAGRTLDYFFDPPREVWKTALAAEYPTGLCWAWAQSLVRFLKTEEGLVTLQKKAIRVEGNALRAVRPEVQSKQPASNRERREMENNQAVGGLRNPYGAIQSKAAAWKVGASVRHVLLGVIKGNTRELHALASGAPFTGFHEDTVEAAASALSSLAGVKPEAPSPIRVTLLESLLKMSHDPEKDVANWLREGFPLGIEKELGVNKQRIPSDRGGYKSCGTIKTVPTAYRLEAGPAALEELERVAEAGYATRAGQRVVLPRVSDVANDWATMMQEENNAVVHLAVNDFRDAFYQCRLAPRERKHVVVKASGSVYYILEVVAFGLACGPLLWSRLAAALVRLSQAACWDTVRIHCYVDDPLLVVKGPDALARSVNLAIPLLLWQALGCQLSWNKMQLGTTVQWIGFQLQLKDGCLVAQLSPEKLEKLQRALEELLQHKGVVPVQLLRSMAGLLGWLTSIVKLARPWVGMIWGCVTECEARVTKRARERKNLVFMKQVYLALSTLHRMTQCSSLNATFHWRPRSLWQIQTDASVFGFGGILWYGRQPVAWWADEIQEWDLALLGAKTGDPAWQSEWELLAVAISAKLFGPQIASQAVHLTTDNTGVLHTALNLRASSPGMVTVAAELACVLRQFDIDLRQGNHVRSAANYLADALSRLSRGAAVPALLVVSYLVAALFGAVAQKEVTASREDYANGPVRLPKNDGFDPILGDKGRHLEMAWWAEVKRKDCALHGERPVMPFSVMKAYAAAKPPGNDDEAKDEMGLPSAGSSDLHPHGEGSTLADVDRSVVKAEPKEDEAALSDDEGKSVKRTMGPVVAPPKTRARGSAAKALVVAASEDLMKQARINYGELVYAKSTAIAKESKARLVVQIAEARNLEPFPLTPAVIGEVAAVLRAADFASGATYLAEAKQVHLRKGYQWDSSLDLAMQDAERALTRALGPVVKAEEIPPKLWRVWQEAGRHGFTRSQMQPQAGPELWGMGSAFLLRETELAHLLMGSASLDLERREVTLLLSMSKTDPAGKGARRTRSCVCSWPPEEEGEIDCPFHATVKVMEEEELREFTVVGQVGCPALMVSKEAMIAALRKDAEEACKSVNLAKHRLAALNFERVTGHSLRRSGAKDAVKRHGHPLAMVQWLGRWGSSAVQGYVEDALEEMPENKVALTTWEGVARKTLEQTAKFEEIQKMIELVKTEVRTNDQNTRTMVQEIRDQARPKLVLNLSTLMVHATAKSDSSEWVGNPLN</sequence>
<gene>
    <name evidence="3" type="ORF">C1SCF055_LOCUS6745</name>
</gene>
<comment type="caution">
    <text evidence="3">The sequence shown here is derived from an EMBL/GenBank/DDBJ whole genome shotgun (WGS) entry which is preliminary data.</text>
</comment>
<dbReference type="GO" id="GO:0006310">
    <property type="term" value="P:DNA recombination"/>
    <property type="evidence" value="ECO:0007669"/>
    <property type="project" value="InterPro"/>
</dbReference>
<dbReference type="EMBL" id="CAMXCT010000434">
    <property type="protein sequence ID" value="CAI3978740.1"/>
    <property type="molecule type" value="Genomic_DNA"/>
</dbReference>
<feature type="region of interest" description="Disordered" evidence="1">
    <location>
        <begin position="1412"/>
        <end position="1484"/>
    </location>
</feature>
<dbReference type="PANTHER" id="PTHR33050">
    <property type="entry name" value="REVERSE TRANSCRIPTASE DOMAIN-CONTAINING PROTEIN"/>
    <property type="match status" value="1"/>
</dbReference>
<proteinExistence type="predicted"/>
<dbReference type="PANTHER" id="PTHR33050:SF7">
    <property type="entry name" value="RIBONUCLEASE H"/>
    <property type="match status" value="1"/>
</dbReference>
<evidence type="ECO:0000313" key="5">
    <source>
        <dbReference type="EMBL" id="CAL4766052.1"/>
    </source>
</evidence>
<dbReference type="GO" id="GO:0015074">
    <property type="term" value="P:DNA integration"/>
    <property type="evidence" value="ECO:0007669"/>
    <property type="project" value="InterPro"/>
</dbReference>
<evidence type="ECO:0000256" key="1">
    <source>
        <dbReference type="SAM" id="MobiDB-lite"/>
    </source>
</evidence>
<name>A0A9P1FLE5_9DINO</name>
<dbReference type="InterPro" id="IPR000477">
    <property type="entry name" value="RT_dom"/>
</dbReference>
<dbReference type="GO" id="GO:0003677">
    <property type="term" value="F:DNA binding"/>
    <property type="evidence" value="ECO:0007669"/>
    <property type="project" value="InterPro"/>
</dbReference>
<dbReference type="OrthoDB" id="421453at2759"/>
<reference evidence="4" key="2">
    <citation type="submission" date="2024-04" db="EMBL/GenBank/DDBJ databases">
        <authorList>
            <person name="Chen Y."/>
            <person name="Shah S."/>
            <person name="Dougan E. K."/>
            <person name="Thang M."/>
            <person name="Chan C."/>
        </authorList>
    </citation>
    <scope>NUCLEOTIDE SEQUENCE [LARGE SCALE GENOMIC DNA]</scope>
</reference>
<dbReference type="SUPFAM" id="SSF56672">
    <property type="entry name" value="DNA/RNA polymerases"/>
    <property type="match status" value="1"/>
</dbReference>
<evidence type="ECO:0000313" key="3">
    <source>
        <dbReference type="EMBL" id="CAI3978740.1"/>
    </source>
</evidence>
<reference evidence="3" key="1">
    <citation type="submission" date="2022-10" db="EMBL/GenBank/DDBJ databases">
        <authorList>
            <person name="Chen Y."/>
            <person name="Dougan E. K."/>
            <person name="Chan C."/>
            <person name="Rhodes N."/>
            <person name="Thang M."/>
        </authorList>
    </citation>
    <scope>NUCLEOTIDE SEQUENCE</scope>
</reference>
<dbReference type="GO" id="GO:0006629">
    <property type="term" value="P:lipid metabolic process"/>
    <property type="evidence" value="ECO:0007669"/>
    <property type="project" value="InterPro"/>
</dbReference>
<organism evidence="3">
    <name type="scientific">Cladocopium goreaui</name>
    <dbReference type="NCBI Taxonomy" id="2562237"/>
    <lineage>
        <taxon>Eukaryota</taxon>
        <taxon>Sar</taxon>
        <taxon>Alveolata</taxon>
        <taxon>Dinophyceae</taxon>
        <taxon>Suessiales</taxon>
        <taxon>Symbiodiniaceae</taxon>
        <taxon>Cladocopium</taxon>
    </lineage>
</organism>
<dbReference type="GO" id="GO:0004435">
    <property type="term" value="F:phosphatidylinositol-4,5-bisphosphate phospholipase C activity"/>
    <property type="evidence" value="ECO:0007669"/>
    <property type="project" value="InterPro"/>
</dbReference>
<evidence type="ECO:0000259" key="2">
    <source>
        <dbReference type="PROSITE" id="PS50008"/>
    </source>
</evidence>
<feature type="region of interest" description="Disordered" evidence="1">
    <location>
        <begin position="732"/>
        <end position="757"/>
    </location>
</feature>
<protein>
    <submittedName>
        <fullName evidence="5">Proton-translocating NAD(P)(+) transhydrogenase</fullName>
    </submittedName>
</protein>
<accession>A0A9P1FLE5</accession>
<evidence type="ECO:0000313" key="6">
    <source>
        <dbReference type="Proteomes" id="UP001152797"/>
    </source>
</evidence>
<dbReference type="EMBL" id="CAMXCT020000434">
    <property type="protein sequence ID" value="CAL1132115.1"/>
    <property type="molecule type" value="Genomic_DNA"/>
</dbReference>
<dbReference type="Gene3D" id="1.10.443.10">
    <property type="entry name" value="Intergrase catalytic core"/>
    <property type="match status" value="1"/>
</dbReference>
<dbReference type="Proteomes" id="UP001152797">
    <property type="component" value="Unassembled WGS sequence"/>
</dbReference>
<dbReference type="InterPro" id="IPR001711">
    <property type="entry name" value="PLipase_C_Pinositol-sp_Y"/>
</dbReference>
<dbReference type="EMBL" id="CAMXCT030000434">
    <property type="protein sequence ID" value="CAL4766052.1"/>
    <property type="molecule type" value="Genomic_DNA"/>
</dbReference>
<dbReference type="Pfam" id="PF00078">
    <property type="entry name" value="RVT_1"/>
    <property type="match status" value="1"/>
</dbReference>
<keyword evidence="6" id="KW-1185">Reference proteome</keyword>
<dbReference type="GO" id="GO:0035556">
    <property type="term" value="P:intracellular signal transduction"/>
    <property type="evidence" value="ECO:0007669"/>
    <property type="project" value="InterPro"/>
</dbReference>
<feature type="domain" description="PI-PLC Y-box" evidence="2">
    <location>
        <begin position="317"/>
        <end position="403"/>
    </location>
</feature>